<keyword evidence="3" id="KW-1185">Reference proteome</keyword>
<dbReference type="HOGENOM" id="CLU_041132_2_0_0"/>
<dbReference type="Pfam" id="PF13692">
    <property type="entry name" value="Glyco_trans_1_4"/>
    <property type="match status" value="1"/>
</dbReference>
<dbReference type="OrthoDB" id="9816564at2"/>
<gene>
    <name evidence="2" type="ordered locus">Mesil_1306</name>
</gene>
<protein>
    <submittedName>
        <fullName evidence="2">Glycosyl transferase group 1</fullName>
    </submittedName>
</protein>
<proteinExistence type="predicted"/>
<dbReference type="Proteomes" id="UP000001916">
    <property type="component" value="Chromosome"/>
</dbReference>
<dbReference type="Gene3D" id="3.40.50.11010">
    <property type="match status" value="1"/>
</dbReference>
<evidence type="ECO:0000256" key="1">
    <source>
        <dbReference type="SAM" id="MobiDB-lite"/>
    </source>
</evidence>
<organism evidence="2 3">
    <name type="scientific">Allomeiothermus silvanus (strain ATCC 700542 / DSM 9946 / NBRC 106475 / NCIMB 13440 / VI-R2)</name>
    <name type="common">Thermus silvanus</name>
    <dbReference type="NCBI Taxonomy" id="526227"/>
    <lineage>
        <taxon>Bacteria</taxon>
        <taxon>Thermotogati</taxon>
        <taxon>Deinococcota</taxon>
        <taxon>Deinococci</taxon>
        <taxon>Thermales</taxon>
        <taxon>Thermaceae</taxon>
        <taxon>Allomeiothermus</taxon>
    </lineage>
</organism>
<evidence type="ECO:0000313" key="3">
    <source>
        <dbReference type="Proteomes" id="UP000001916"/>
    </source>
</evidence>
<dbReference type="STRING" id="526227.Mesil_1306"/>
<reference evidence="2 3" key="1">
    <citation type="journal article" date="2010" name="Stand. Genomic Sci.">
        <title>Complete genome sequence of Meiothermus silvanus type strain (VI-R2).</title>
        <authorList>
            <person name="Sikorski J."/>
            <person name="Tindall B.J."/>
            <person name="Lowry S."/>
            <person name="Lucas S."/>
            <person name="Nolan M."/>
            <person name="Copeland A."/>
            <person name="Glavina Del Rio T."/>
            <person name="Tice H."/>
            <person name="Cheng J.F."/>
            <person name="Han C."/>
            <person name="Pitluck S."/>
            <person name="Liolios K."/>
            <person name="Ivanova N."/>
            <person name="Mavromatis K."/>
            <person name="Mikhailova N."/>
            <person name="Pati A."/>
            <person name="Goodwin L."/>
            <person name="Chen A."/>
            <person name="Palaniappan K."/>
            <person name="Land M."/>
            <person name="Hauser L."/>
            <person name="Chang Y.J."/>
            <person name="Jeffries C.D."/>
            <person name="Rohde M."/>
            <person name="Goker M."/>
            <person name="Woyke T."/>
            <person name="Bristow J."/>
            <person name="Eisen J.A."/>
            <person name="Markowitz V."/>
            <person name="Hugenholtz P."/>
            <person name="Kyrpides N.C."/>
            <person name="Klenk H.P."/>
            <person name="Lapidus A."/>
        </authorList>
    </citation>
    <scope>NUCLEOTIDE SEQUENCE [LARGE SCALE GENOMIC DNA]</scope>
    <source>
        <strain evidence="3">ATCC 700542 / DSM 9946 / VI-R2</strain>
    </source>
</reference>
<feature type="region of interest" description="Disordered" evidence="1">
    <location>
        <begin position="403"/>
        <end position="422"/>
    </location>
</feature>
<dbReference type="EMBL" id="CP002042">
    <property type="protein sequence ID" value="ADH63200.1"/>
    <property type="molecule type" value="Genomic_DNA"/>
</dbReference>
<dbReference type="AlphaFoldDB" id="D7BEF7"/>
<dbReference type="CDD" id="cd04950">
    <property type="entry name" value="GT4_TuaH-like"/>
    <property type="match status" value="1"/>
</dbReference>
<keyword evidence="2" id="KW-0808">Transferase</keyword>
<dbReference type="Gene3D" id="3.40.50.2000">
    <property type="entry name" value="Glycogen Phosphorylase B"/>
    <property type="match status" value="1"/>
</dbReference>
<sequence length="422" mass="47944">MSQTQSTYDIVCFSHLRWNFVYQRPQHLMSRAAQRHRVVFVEEPIFFCASESMPIPHLETYRDGGVHVAIPHLPEGLSEDRVGSLIRRLVKDFLEELGVRDFAMWLYSPMFLPYLRGLEPKAVVYDCMDELANFRFAPPVLREREQQLFRWADAVFTGGRSLYEAKRLHHPNCHCFPSSVEVAHFAQARRPLPEPRDLAPLGRPRVGFYGVIDERMDTELLEAVARRLPGCEFVMVGPFAKVDPAEMPQLANLHFLGMKSYAELPYYLAHWDVAILPFALNDSTRFISPTKTPEYLAAGKPVVSTPIQDVVKPYGEKDLVYIADNATGFAEAIRRALLEDQTKRQRQADAFLAAMSWDYTWAKMEQLIEEALERKQLASLPKANHVPTPAGLARAAETLLSPHSGETLLSPRSGEARVARKP</sequence>
<evidence type="ECO:0000313" key="2">
    <source>
        <dbReference type="EMBL" id="ADH63200.1"/>
    </source>
</evidence>
<dbReference type="PANTHER" id="PTHR12526:SF630">
    <property type="entry name" value="GLYCOSYLTRANSFERASE"/>
    <property type="match status" value="1"/>
</dbReference>
<dbReference type="GO" id="GO:0016740">
    <property type="term" value="F:transferase activity"/>
    <property type="evidence" value="ECO:0007669"/>
    <property type="project" value="UniProtKB-KW"/>
</dbReference>
<dbReference type="SUPFAM" id="SSF53756">
    <property type="entry name" value="UDP-Glycosyltransferase/glycogen phosphorylase"/>
    <property type="match status" value="1"/>
</dbReference>
<dbReference type="CAZy" id="GT4">
    <property type="family name" value="Glycosyltransferase Family 4"/>
</dbReference>
<dbReference type="RefSeq" id="WP_013157770.1">
    <property type="nucleotide sequence ID" value="NC_014212.1"/>
</dbReference>
<name>D7BEF7_ALLS1</name>
<dbReference type="KEGG" id="msv:Mesil_1306"/>
<dbReference type="eggNOG" id="COG0438">
    <property type="taxonomic scope" value="Bacteria"/>
</dbReference>
<dbReference type="PANTHER" id="PTHR12526">
    <property type="entry name" value="GLYCOSYLTRANSFERASE"/>
    <property type="match status" value="1"/>
</dbReference>
<accession>D7BEF7</accession>